<dbReference type="GO" id="GO:0042301">
    <property type="term" value="F:phosphate ion binding"/>
    <property type="evidence" value="ECO:0007669"/>
    <property type="project" value="UniProtKB-UniRule"/>
</dbReference>
<dbReference type="Pfam" id="PF12849">
    <property type="entry name" value="PBP_like_2"/>
    <property type="match status" value="1"/>
</dbReference>
<evidence type="ECO:0000259" key="11">
    <source>
        <dbReference type="Pfam" id="PF12849"/>
    </source>
</evidence>
<evidence type="ECO:0000256" key="6">
    <source>
        <dbReference type="ARBA" id="ARBA00022592"/>
    </source>
</evidence>
<dbReference type="PROSITE" id="PS51257">
    <property type="entry name" value="PROKAR_LIPOPROTEIN"/>
    <property type="match status" value="1"/>
</dbReference>
<dbReference type="RefSeq" id="WP_071061961.1">
    <property type="nucleotide sequence ID" value="NZ_MKIE01000002.1"/>
</dbReference>
<proteinExistence type="inferred from homology"/>
<dbReference type="EMBL" id="MKIE01000002">
    <property type="protein sequence ID" value="OHW63046.1"/>
    <property type="molecule type" value="Genomic_DNA"/>
</dbReference>
<comment type="subunit">
    <text evidence="4 10">The complex is composed of two ATP-binding proteins (PstB), two transmembrane proteins (PstC and PstA) and a solute-binding protein (PstS).</text>
</comment>
<keyword evidence="13" id="KW-1185">Reference proteome</keyword>
<keyword evidence="5 10" id="KW-0813">Transport</keyword>
<evidence type="ECO:0000256" key="7">
    <source>
        <dbReference type="ARBA" id="ARBA00022729"/>
    </source>
</evidence>
<comment type="caution">
    <text evidence="12">The sequence shown here is derived from an EMBL/GenBank/DDBJ whole genome shotgun (WGS) entry which is preliminary data.</text>
</comment>
<evidence type="ECO:0000256" key="3">
    <source>
        <dbReference type="ARBA" id="ARBA00008725"/>
    </source>
</evidence>
<feature type="signal peptide" evidence="10">
    <location>
        <begin position="1"/>
        <end position="26"/>
    </location>
</feature>
<dbReference type="Gene3D" id="3.40.190.10">
    <property type="entry name" value="Periplasmic binding protein-like II"/>
    <property type="match status" value="2"/>
</dbReference>
<feature type="domain" description="PBP" evidence="11">
    <location>
        <begin position="41"/>
        <end position="286"/>
    </location>
</feature>
<dbReference type="CDD" id="cd13654">
    <property type="entry name" value="PBP2_phosphate_like_2"/>
    <property type="match status" value="1"/>
</dbReference>
<gene>
    <name evidence="12" type="primary">pstS</name>
    <name evidence="12" type="ORF">EUAN_08300</name>
</gene>
<comment type="function">
    <text evidence="10">Involved in the system for phosphate transport across the cytoplasmic membrane.</text>
</comment>
<accession>A0A1S1V8X3</accession>
<dbReference type="NCBIfam" id="TIGR02136">
    <property type="entry name" value="ptsS_2"/>
    <property type="match status" value="1"/>
</dbReference>
<keyword evidence="7 10" id="KW-0732">Signal</keyword>
<feature type="chain" id="PRO_5039762169" description="Phosphate-binding protein" evidence="10">
    <location>
        <begin position="27"/>
        <end position="320"/>
    </location>
</feature>
<comment type="similarity">
    <text evidence="3 10">Belongs to the PstS family.</text>
</comment>
<evidence type="ECO:0000256" key="8">
    <source>
        <dbReference type="ARBA" id="ARBA00023139"/>
    </source>
</evidence>
<dbReference type="InterPro" id="IPR011862">
    <property type="entry name" value="Phos-bd"/>
</dbReference>
<dbReference type="PANTHER" id="PTHR30570:SF1">
    <property type="entry name" value="PHOSPHATE-BINDING PROTEIN PSTS"/>
    <property type="match status" value="1"/>
</dbReference>
<comment type="function">
    <text evidence="1">Part of the ABC transporter complex PstSACB involved in phosphate import.</text>
</comment>
<dbReference type="Proteomes" id="UP000180254">
    <property type="component" value="Unassembled WGS sequence"/>
</dbReference>
<keyword evidence="10" id="KW-0472">Membrane</keyword>
<dbReference type="GO" id="GO:0006817">
    <property type="term" value="P:phosphate ion transport"/>
    <property type="evidence" value="ECO:0007669"/>
    <property type="project" value="UniProtKB-UniRule"/>
</dbReference>
<sequence>MKLFKNSKFVKTSLLAITSMSLLFTACGSNGDGGENGNGGASTEISGSIEADGSSTVYPITEAIAEEFQIANPDSRVTVGMSGTGGGFKRFTVGETDISNASREIKDEEKAEAEKNGVEYTKFDVAYDGISIVVSKDNEFIEDITAEELKKIWEPNSTVKTWQDVRADWPAEPVKLYGPGTDSGTFDYFTEEIMGEGGASRTDYTASEDDNVLVQGIMADKNAMGYFGYAYYLENQDKLKLVSVNGIAPNNETIQSGEYAPLSRPIYIYVSNNSIKEKPQVRAFVETYLDLAKDIVGDVGYIALEDSAYEEGKATLEAIK</sequence>
<keyword evidence="9 10" id="KW-0449">Lipoprotein</keyword>
<evidence type="ECO:0000256" key="10">
    <source>
        <dbReference type="RuleBase" id="RU367119"/>
    </source>
</evidence>
<keyword evidence="6 10" id="KW-0592">Phosphate transport</keyword>
<dbReference type="GO" id="GO:0005886">
    <property type="term" value="C:plasma membrane"/>
    <property type="evidence" value="ECO:0007669"/>
    <property type="project" value="UniProtKB-SubCell"/>
</dbReference>
<keyword evidence="10" id="KW-1003">Cell membrane</keyword>
<keyword evidence="8 10" id="KW-0564">Palmitate</keyword>
<dbReference type="FunFam" id="3.40.190.10:FF:000055">
    <property type="entry name" value="Phosphate ABC transporter, phosphate-binding protein"/>
    <property type="match status" value="1"/>
</dbReference>
<evidence type="ECO:0000313" key="12">
    <source>
        <dbReference type="EMBL" id="OHW63046.1"/>
    </source>
</evidence>
<evidence type="ECO:0000256" key="4">
    <source>
        <dbReference type="ARBA" id="ARBA00011529"/>
    </source>
</evidence>
<organism evidence="12 13">
    <name type="scientific">Andreesenia angusta</name>
    <dbReference type="NCBI Taxonomy" id="39480"/>
    <lineage>
        <taxon>Bacteria</taxon>
        <taxon>Bacillati</taxon>
        <taxon>Bacillota</taxon>
        <taxon>Tissierellia</taxon>
        <taxon>Tissierellales</taxon>
        <taxon>Gottschalkiaceae</taxon>
        <taxon>Andreesenia</taxon>
    </lineage>
</organism>
<dbReference type="STRING" id="39480.EUAN_08300"/>
<protein>
    <recommendedName>
        <fullName evidence="10">Phosphate-binding protein</fullName>
    </recommendedName>
</protein>
<comment type="subcellular location">
    <subcellularLocation>
        <location evidence="2 10">Cell membrane</location>
        <topology evidence="2 10">Lipid-anchor</topology>
    </subcellularLocation>
</comment>
<evidence type="ECO:0000256" key="9">
    <source>
        <dbReference type="ARBA" id="ARBA00023288"/>
    </source>
</evidence>
<dbReference type="AlphaFoldDB" id="A0A1S1V8X3"/>
<evidence type="ECO:0000256" key="1">
    <source>
        <dbReference type="ARBA" id="ARBA00002841"/>
    </source>
</evidence>
<evidence type="ECO:0000256" key="5">
    <source>
        <dbReference type="ARBA" id="ARBA00022448"/>
    </source>
</evidence>
<evidence type="ECO:0000313" key="13">
    <source>
        <dbReference type="Proteomes" id="UP000180254"/>
    </source>
</evidence>
<dbReference type="OrthoDB" id="9790048at2"/>
<reference evidence="12 13" key="1">
    <citation type="submission" date="2016-09" db="EMBL/GenBank/DDBJ databases">
        <title>Genome sequence of Eubacterium angustum.</title>
        <authorList>
            <person name="Poehlein A."/>
            <person name="Daniel R."/>
        </authorList>
    </citation>
    <scope>NUCLEOTIDE SEQUENCE [LARGE SCALE GENOMIC DNA]</scope>
    <source>
        <strain evidence="12 13">DSM 1989</strain>
    </source>
</reference>
<evidence type="ECO:0000256" key="2">
    <source>
        <dbReference type="ARBA" id="ARBA00004193"/>
    </source>
</evidence>
<dbReference type="SUPFAM" id="SSF53850">
    <property type="entry name" value="Periplasmic binding protein-like II"/>
    <property type="match status" value="1"/>
</dbReference>
<dbReference type="PANTHER" id="PTHR30570">
    <property type="entry name" value="PERIPLASMIC PHOSPHATE BINDING COMPONENT OF PHOSPHATE ABC TRANSPORTER"/>
    <property type="match status" value="1"/>
</dbReference>
<name>A0A1S1V8X3_9FIRM</name>
<dbReference type="InterPro" id="IPR024370">
    <property type="entry name" value="PBP_domain"/>
</dbReference>
<dbReference type="InterPro" id="IPR050811">
    <property type="entry name" value="Phosphate_ABC_transporter"/>
</dbReference>